<name>A0AAD5BBH4_9ASCO</name>
<dbReference type="SUPFAM" id="SSF51735">
    <property type="entry name" value="NAD(P)-binding Rossmann-fold domains"/>
    <property type="match status" value="1"/>
</dbReference>
<dbReference type="Pfam" id="PF13460">
    <property type="entry name" value="NAD_binding_10"/>
    <property type="match status" value="1"/>
</dbReference>
<proteinExistence type="predicted"/>
<dbReference type="EMBL" id="JAIHNG010000154">
    <property type="protein sequence ID" value="KAI5950667.1"/>
    <property type="molecule type" value="Genomic_DNA"/>
</dbReference>
<dbReference type="InterPro" id="IPR036291">
    <property type="entry name" value="NAD(P)-bd_dom_sf"/>
</dbReference>
<reference evidence="2 3" key="1">
    <citation type="journal article" date="2022" name="DNA Res.">
        <title>Genome analysis of five recently described species of the CUG-Ser clade uncovers Candida theae as a new hybrid lineage with pathogenic potential in the Candida parapsilosis species complex.</title>
        <authorList>
            <person name="Mixao V."/>
            <person name="Del Olmo V."/>
            <person name="Hegedusova E."/>
            <person name="Saus E."/>
            <person name="Pryszcz L."/>
            <person name="Cillingova A."/>
            <person name="Nosek J."/>
            <person name="Gabaldon T."/>
        </authorList>
    </citation>
    <scope>NUCLEOTIDE SEQUENCE [LARGE SCALE GENOMIC DNA]</scope>
    <source>
        <strain evidence="2 3">CBS 12239</strain>
    </source>
</reference>
<dbReference type="RefSeq" id="XP_051607252.1">
    <property type="nucleotide sequence ID" value="XM_051753765.1"/>
</dbReference>
<organism evidence="2 3">
    <name type="scientific">Candida theae</name>
    <dbReference type="NCBI Taxonomy" id="1198502"/>
    <lineage>
        <taxon>Eukaryota</taxon>
        <taxon>Fungi</taxon>
        <taxon>Dikarya</taxon>
        <taxon>Ascomycota</taxon>
        <taxon>Saccharomycotina</taxon>
        <taxon>Pichiomycetes</taxon>
        <taxon>Debaryomycetaceae</taxon>
        <taxon>Candida/Lodderomyces clade</taxon>
        <taxon>Candida</taxon>
    </lineage>
</organism>
<accession>A0AAD5BBH4</accession>
<evidence type="ECO:0000259" key="1">
    <source>
        <dbReference type="Pfam" id="PF13460"/>
    </source>
</evidence>
<dbReference type="GeneID" id="76152317"/>
<dbReference type="Gene3D" id="3.40.50.720">
    <property type="entry name" value="NAD(P)-binding Rossmann-like Domain"/>
    <property type="match status" value="1"/>
</dbReference>
<sequence>MSAIKNLIVFGAHGKVGQNLIKIVAKSSVKATAVVRSDEQASAIKDISSSSSNITTTKLDIADASVSDLTSAIKGHDAVILTVGSGGKNLLQVDLDGVVKAFEATVEAKVRRLILVSALFADYREAGIRSGIRNYYIAKHYADRILIDEFGQKLDYTIVKPTSLTDESPTGKIRVLKSISEDRGTIPRADVAQALFDILSFKDTFGKSFNIASGDKSIGDPQTYQ</sequence>
<gene>
    <name evidence="2" type="ORF">KGF57_004273</name>
</gene>
<evidence type="ECO:0000313" key="3">
    <source>
        <dbReference type="Proteomes" id="UP001204833"/>
    </source>
</evidence>
<dbReference type="AlphaFoldDB" id="A0AAD5BBH4"/>
<evidence type="ECO:0000313" key="2">
    <source>
        <dbReference type="EMBL" id="KAI5950667.1"/>
    </source>
</evidence>
<protein>
    <recommendedName>
        <fullName evidence="1">NAD(P)-binding domain-containing protein</fullName>
    </recommendedName>
</protein>
<dbReference type="Proteomes" id="UP001204833">
    <property type="component" value="Unassembled WGS sequence"/>
</dbReference>
<dbReference type="InterPro" id="IPR016040">
    <property type="entry name" value="NAD(P)-bd_dom"/>
</dbReference>
<feature type="domain" description="NAD(P)-binding" evidence="1">
    <location>
        <begin position="11"/>
        <end position="200"/>
    </location>
</feature>
<comment type="caution">
    <text evidence="2">The sequence shown here is derived from an EMBL/GenBank/DDBJ whole genome shotgun (WGS) entry which is preliminary data.</text>
</comment>
<dbReference type="PANTHER" id="PTHR15020">
    <property type="entry name" value="FLAVIN REDUCTASE-RELATED"/>
    <property type="match status" value="1"/>
</dbReference>
<keyword evidence="3" id="KW-1185">Reference proteome</keyword>
<dbReference type="PANTHER" id="PTHR15020:SF50">
    <property type="entry name" value="UPF0659 PROTEIN YMR090W"/>
    <property type="match status" value="1"/>
</dbReference>